<evidence type="ECO:0000256" key="2">
    <source>
        <dbReference type="ARBA" id="ARBA00006706"/>
    </source>
</evidence>
<dbReference type="PANTHER" id="PTHR12001">
    <property type="entry name" value="GERANYLGERANYL PYROPHOSPHATE SYNTHASE"/>
    <property type="match status" value="1"/>
</dbReference>
<dbReference type="InterPro" id="IPR000092">
    <property type="entry name" value="Polyprenyl_synt"/>
</dbReference>
<dbReference type="CDD" id="cd00685">
    <property type="entry name" value="Trans_IPPS_HT"/>
    <property type="match status" value="1"/>
</dbReference>
<evidence type="ECO:0000256" key="11">
    <source>
        <dbReference type="ARBA" id="ARBA00083124"/>
    </source>
</evidence>
<evidence type="ECO:0000256" key="6">
    <source>
        <dbReference type="ARBA" id="ARBA00051506"/>
    </source>
</evidence>
<dbReference type="AlphaFoldDB" id="A0A4Z0WGU7"/>
<dbReference type="InterPro" id="IPR008949">
    <property type="entry name" value="Isoprenoid_synthase_dom_sf"/>
</dbReference>
<dbReference type="OrthoDB" id="9805316at2"/>
<dbReference type="Gene3D" id="1.10.600.10">
    <property type="entry name" value="Farnesyl Diphosphate Synthase"/>
    <property type="match status" value="1"/>
</dbReference>
<sequence>MQISEINAVVADEFEAVNTEISRELSSDVPLVEHIAEYIVSSGGKRLRPLVTLLTGSALGCRASSLITLAAIIEFLHTATLLHDDVVDTSELRRGKPTANHKWGNAPSVLVGDFLYSRAFQMMVRIGDMAVMERLANATNVIAEGEVLQLMNVRNPDLTTEDYHKVIQGKTAMLFAAASGSAACLASDSDTLRQAAHTYGIELGLAFQIQDDVLDYSGNAETLGKNAGDDLAEGKMTLPLIHTLKHCDADTRQLIRNAIRQGGTDDLAPVLAAVQASKALDFCRGQALQHRQRAIDALADFPASPAREALIGLAELAVDRSS</sequence>
<evidence type="ECO:0000256" key="12">
    <source>
        <dbReference type="RuleBase" id="RU004466"/>
    </source>
</evidence>
<comment type="function">
    <text evidence="7">Supplies octaprenyl diphosphate, the precursor for the side chain of the isoprenoid quinones ubiquinone and menaquinone.</text>
</comment>
<dbReference type="SFLD" id="SFLDS00005">
    <property type="entry name" value="Isoprenoid_Synthase_Type_I"/>
    <property type="match status" value="1"/>
</dbReference>
<dbReference type="PANTHER" id="PTHR12001:SF69">
    <property type="entry name" value="ALL TRANS-POLYPRENYL-DIPHOSPHATE SYNTHASE PDSS1"/>
    <property type="match status" value="1"/>
</dbReference>
<evidence type="ECO:0000256" key="10">
    <source>
        <dbReference type="ARBA" id="ARBA00079637"/>
    </source>
</evidence>
<organism evidence="13 14">
    <name type="scientific">Natronospirillum operosum</name>
    <dbReference type="NCBI Taxonomy" id="2759953"/>
    <lineage>
        <taxon>Bacteria</taxon>
        <taxon>Pseudomonadati</taxon>
        <taxon>Pseudomonadota</taxon>
        <taxon>Gammaproteobacteria</taxon>
        <taxon>Oceanospirillales</taxon>
        <taxon>Natronospirillaceae</taxon>
        <taxon>Natronospirillum</taxon>
    </lineage>
</organism>
<dbReference type="Pfam" id="PF00348">
    <property type="entry name" value="polyprenyl_synt"/>
    <property type="match status" value="1"/>
</dbReference>
<protein>
    <recommendedName>
        <fullName evidence="9">Octaprenyl diphosphate synthase</fullName>
        <ecNumber evidence="8">2.5.1.90</ecNumber>
    </recommendedName>
    <alternativeName>
        <fullName evidence="11">All-trans-octaprenyl-diphosphate synthase</fullName>
    </alternativeName>
    <alternativeName>
        <fullName evidence="10">Octaprenyl pyrophosphate synthase</fullName>
    </alternativeName>
</protein>
<keyword evidence="14" id="KW-1185">Reference proteome</keyword>
<dbReference type="EMBL" id="SRMF01000001">
    <property type="protein sequence ID" value="TGG94976.1"/>
    <property type="molecule type" value="Genomic_DNA"/>
</dbReference>
<evidence type="ECO:0000256" key="5">
    <source>
        <dbReference type="ARBA" id="ARBA00022842"/>
    </source>
</evidence>
<keyword evidence="5" id="KW-0460">Magnesium</keyword>
<evidence type="ECO:0000256" key="8">
    <source>
        <dbReference type="ARBA" id="ARBA00066511"/>
    </source>
</evidence>
<proteinExistence type="inferred from homology"/>
<evidence type="ECO:0000256" key="4">
    <source>
        <dbReference type="ARBA" id="ARBA00022723"/>
    </source>
</evidence>
<dbReference type="Proteomes" id="UP000297475">
    <property type="component" value="Unassembled WGS sequence"/>
</dbReference>
<comment type="cofactor">
    <cofactor evidence="1">
        <name>Mg(2+)</name>
        <dbReference type="ChEBI" id="CHEBI:18420"/>
    </cofactor>
</comment>
<evidence type="ECO:0000313" key="14">
    <source>
        <dbReference type="Proteomes" id="UP000297475"/>
    </source>
</evidence>
<dbReference type="PROSITE" id="PS00723">
    <property type="entry name" value="POLYPRENYL_SYNTHASE_1"/>
    <property type="match status" value="1"/>
</dbReference>
<dbReference type="RefSeq" id="WP_135480263.1">
    <property type="nucleotide sequence ID" value="NZ_SRMF01000001.1"/>
</dbReference>
<evidence type="ECO:0000256" key="7">
    <source>
        <dbReference type="ARBA" id="ARBA00055029"/>
    </source>
</evidence>
<dbReference type="FunFam" id="1.10.600.10:FF:000002">
    <property type="entry name" value="Octaprenyl diphosphate synthase"/>
    <property type="match status" value="1"/>
</dbReference>
<dbReference type="PROSITE" id="PS00444">
    <property type="entry name" value="POLYPRENYL_SYNTHASE_2"/>
    <property type="match status" value="1"/>
</dbReference>
<comment type="similarity">
    <text evidence="2 12">Belongs to the FPP/GGPP synthase family.</text>
</comment>
<keyword evidence="4" id="KW-0479">Metal-binding</keyword>
<dbReference type="SUPFAM" id="SSF48576">
    <property type="entry name" value="Terpenoid synthases"/>
    <property type="match status" value="1"/>
</dbReference>
<dbReference type="EC" id="2.5.1.90" evidence="8"/>
<reference evidence="13 14" key="1">
    <citation type="submission" date="2019-04" db="EMBL/GenBank/DDBJ databases">
        <title>Natronospirillum operosus gen. nov., sp. nov., a haloalkaliphilic satellite isolated from decaying biomass of laboratory culture of cyanobacterium Geitlerinema sp. and proposal of Natronospirillaceae fam. nov. and Saccharospirillaceae fam. nov.</title>
        <authorList>
            <person name="Kevbrin V."/>
            <person name="Boltyanskaya Y."/>
            <person name="Koziaeva V."/>
            <person name="Grouzdev D.S."/>
            <person name="Park M."/>
            <person name="Cho J."/>
        </authorList>
    </citation>
    <scope>NUCLEOTIDE SEQUENCE [LARGE SCALE GENOMIC DNA]</scope>
    <source>
        <strain evidence="13 14">G-116</strain>
    </source>
</reference>
<name>A0A4Z0WGU7_9GAMM</name>
<comment type="caution">
    <text evidence="13">The sequence shown here is derived from an EMBL/GenBank/DDBJ whole genome shotgun (WGS) entry which is preliminary data.</text>
</comment>
<dbReference type="InterPro" id="IPR033749">
    <property type="entry name" value="Polyprenyl_synt_CS"/>
</dbReference>
<keyword evidence="3 12" id="KW-0808">Transferase</keyword>
<accession>A0A4Z0WGU7</accession>
<gene>
    <name evidence="13" type="ORF">E4656_00660</name>
</gene>
<dbReference type="GO" id="GO:0008299">
    <property type="term" value="P:isoprenoid biosynthetic process"/>
    <property type="evidence" value="ECO:0007669"/>
    <property type="project" value="InterPro"/>
</dbReference>
<dbReference type="GO" id="GO:0046872">
    <property type="term" value="F:metal ion binding"/>
    <property type="evidence" value="ECO:0007669"/>
    <property type="project" value="UniProtKB-KW"/>
</dbReference>
<evidence type="ECO:0000256" key="1">
    <source>
        <dbReference type="ARBA" id="ARBA00001946"/>
    </source>
</evidence>
<evidence type="ECO:0000256" key="3">
    <source>
        <dbReference type="ARBA" id="ARBA00022679"/>
    </source>
</evidence>
<evidence type="ECO:0000256" key="9">
    <source>
        <dbReference type="ARBA" id="ARBA00072473"/>
    </source>
</evidence>
<comment type="catalytic activity">
    <reaction evidence="6">
        <text>5 isopentenyl diphosphate + (2E,6E)-farnesyl diphosphate = all-trans-octaprenyl diphosphate + 5 diphosphate</text>
        <dbReference type="Rhea" id="RHEA:27798"/>
        <dbReference type="ChEBI" id="CHEBI:33019"/>
        <dbReference type="ChEBI" id="CHEBI:57711"/>
        <dbReference type="ChEBI" id="CHEBI:128769"/>
        <dbReference type="ChEBI" id="CHEBI:175763"/>
        <dbReference type="EC" id="2.5.1.90"/>
    </reaction>
</comment>
<dbReference type="GO" id="GO:0106350">
    <property type="term" value="F:all-trans-octaprenyl-diphosphate synthase activity"/>
    <property type="evidence" value="ECO:0007669"/>
    <property type="project" value="UniProtKB-EC"/>
</dbReference>
<evidence type="ECO:0000313" key="13">
    <source>
        <dbReference type="EMBL" id="TGG94976.1"/>
    </source>
</evidence>